<feature type="transmembrane region" description="Helical" evidence="6">
    <location>
        <begin position="228"/>
        <end position="248"/>
    </location>
</feature>
<feature type="transmembrane region" description="Helical" evidence="6">
    <location>
        <begin position="45"/>
        <end position="69"/>
    </location>
</feature>
<sequence length="355" mass="37532">MGRVLNAALGIVIALTLGALIMWAQGYDPLASYAALFQFSLGDPYALATTFKNAIPLVLTGLSAAIAFASGPVNLGQPGQLLMGALAATIGGLYLDLPPLAMIPTLALLAMAAGALWSGLAALLRQVFGMSEFIVTLMLNIIADYFTLWAITYPFKDAAAYSPMTPPIATSGWLPEFGDWNSGVLWMLAATALMWLLLTRTRPGYEWRIGGQNALFARLGGCPVDRNFVTVMLLTGALAGLAGGLLIMGGPHRFLRGLGANYAWDGVMIAIVANNSLPGVLLYGLFFAAIQTGALGMELITAVPSEIVMVLQGVLVLVIVASREALHQFADRLAARRQAQRRAKHASLVESAEQA</sequence>
<accession>A0A7C1JVX7</accession>
<keyword evidence="3 6" id="KW-0812">Transmembrane</keyword>
<evidence type="ECO:0000256" key="1">
    <source>
        <dbReference type="ARBA" id="ARBA00004651"/>
    </source>
</evidence>
<protein>
    <submittedName>
        <fullName evidence="7">ABC transporter permease</fullName>
    </submittedName>
</protein>
<dbReference type="PANTHER" id="PTHR47089:SF1">
    <property type="entry name" value="GUANOSINE ABC TRANSPORTER PERMEASE PROTEIN NUPP"/>
    <property type="match status" value="1"/>
</dbReference>
<dbReference type="CDD" id="cd06580">
    <property type="entry name" value="TM_PBP1_transp_TpRbsC_like"/>
    <property type="match status" value="1"/>
</dbReference>
<evidence type="ECO:0000256" key="5">
    <source>
        <dbReference type="ARBA" id="ARBA00023136"/>
    </source>
</evidence>
<evidence type="ECO:0000313" key="7">
    <source>
        <dbReference type="EMBL" id="HDX30908.1"/>
    </source>
</evidence>
<name>A0A7C1JVX7_9CHLR</name>
<comment type="subcellular location">
    <subcellularLocation>
        <location evidence="1">Cell membrane</location>
        <topology evidence="1">Multi-pass membrane protein</topology>
    </subcellularLocation>
</comment>
<keyword evidence="2" id="KW-1003">Cell membrane</keyword>
<gene>
    <name evidence="7" type="ORF">ENQ20_05370</name>
</gene>
<dbReference type="GO" id="GO:0022857">
    <property type="term" value="F:transmembrane transporter activity"/>
    <property type="evidence" value="ECO:0007669"/>
    <property type="project" value="InterPro"/>
</dbReference>
<proteinExistence type="predicted"/>
<dbReference type="EMBL" id="DSMG01000059">
    <property type="protein sequence ID" value="HDX30908.1"/>
    <property type="molecule type" value="Genomic_DNA"/>
</dbReference>
<dbReference type="GO" id="GO:0005886">
    <property type="term" value="C:plasma membrane"/>
    <property type="evidence" value="ECO:0007669"/>
    <property type="project" value="UniProtKB-SubCell"/>
</dbReference>
<feature type="transmembrane region" description="Helical" evidence="6">
    <location>
        <begin position="307"/>
        <end position="326"/>
    </location>
</feature>
<organism evidence="7">
    <name type="scientific">Caldilinea aerophila</name>
    <dbReference type="NCBI Taxonomy" id="133453"/>
    <lineage>
        <taxon>Bacteria</taxon>
        <taxon>Bacillati</taxon>
        <taxon>Chloroflexota</taxon>
        <taxon>Caldilineae</taxon>
        <taxon>Caldilineales</taxon>
        <taxon>Caldilineaceae</taxon>
        <taxon>Caldilinea</taxon>
    </lineage>
</organism>
<dbReference type="Pfam" id="PF02653">
    <property type="entry name" value="BPD_transp_2"/>
    <property type="match status" value="1"/>
</dbReference>
<feature type="transmembrane region" description="Helical" evidence="6">
    <location>
        <begin position="180"/>
        <end position="198"/>
    </location>
</feature>
<feature type="transmembrane region" description="Helical" evidence="6">
    <location>
        <begin position="103"/>
        <end position="124"/>
    </location>
</feature>
<dbReference type="PANTHER" id="PTHR47089">
    <property type="entry name" value="ABC TRANSPORTER, PERMEASE PROTEIN"/>
    <property type="match status" value="1"/>
</dbReference>
<evidence type="ECO:0000256" key="2">
    <source>
        <dbReference type="ARBA" id="ARBA00022475"/>
    </source>
</evidence>
<keyword evidence="5 6" id="KW-0472">Membrane</keyword>
<feature type="transmembrane region" description="Helical" evidence="6">
    <location>
        <begin position="133"/>
        <end position="155"/>
    </location>
</feature>
<dbReference type="AlphaFoldDB" id="A0A7C1JVX7"/>
<dbReference type="InterPro" id="IPR001851">
    <property type="entry name" value="ABC_transp_permease"/>
</dbReference>
<feature type="transmembrane region" description="Helical" evidence="6">
    <location>
        <begin position="81"/>
        <end position="97"/>
    </location>
</feature>
<comment type="caution">
    <text evidence="7">The sequence shown here is derived from an EMBL/GenBank/DDBJ whole genome shotgun (WGS) entry which is preliminary data.</text>
</comment>
<evidence type="ECO:0000256" key="4">
    <source>
        <dbReference type="ARBA" id="ARBA00022989"/>
    </source>
</evidence>
<reference evidence="7" key="1">
    <citation type="journal article" date="2020" name="mSystems">
        <title>Genome- and Community-Level Interaction Insights into Carbon Utilization and Element Cycling Functions of Hydrothermarchaeota in Hydrothermal Sediment.</title>
        <authorList>
            <person name="Zhou Z."/>
            <person name="Liu Y."/>
            <person name="Xu W."/>
            <person name="Pan J."/>
            <person name="Luo Z.H."/>
            <person name="Li M."/>
        </authorList>
    </citation>
    <scope>NUCLEOTIDE SEQUENCE [LARGE SCALE GENOMIC DNA]</scope>
    <source>
        <strain evidence="7">SpSt-289</strain>
    </source>
</reference>
<feature type="transmembrane region" description="Helical" evidence="6">
    <location>
        <begin position="7"/>
        <end position="25"/>
    </location>
</feature>
<evidence type="ECO:0000256" key="6">
    <source>
        <dbReference type="SAM" id="Phobius"/>
    </source>
</evidence>
<evidence type="ECO:0000256" key="3">
    <source>
        <dbReference type="ARBA" id="ARBA00022692"/>
    </source>
</evidence>
<keyword evidence="4 6" id="KW-1133">Transmembrane helix</keyword>